<keyword evidence="1" id="KW-0732">Signal</keyword>
<gene>
    <name evidence="2" type="ORF">PSTG_08550</name>
</gene>
<dbReference type="Proteomes" id="UP000054564">
    <property type="component" value="Unassembled WGS sequence"/>
</dbReference>
<name>A0A0L0VGD9_9BASI</name>
<evidence type="ECO:0000256" key="1">
    <source>
        <dbReference type="SAM" id="SignalP"/>
    </source>
</evidence>
<feature type="signal peptide" evidence="1">
    <location>
        <begin position="1"/>
        <end position="24"/>
    </location>
</feature>
<sequence>MRFSSIASIVRLLAALSVTSLTVASPGSILERRHKHKHPPFTNVYIMRQAMTADVPSKIYAGDGTVAFQFIKNLSHPDNGHSTITLMTPSSVPILKLESTNDICGSVSTFKEPSSPGSQSTAFEIYPHGVANDVWRLNYIDSAGKRQNFKFDRDFWDAEGKLYTQTDGHNGAVIAQLKNGKRDDPWLTKHGKVRAYAISFADGAPKQNMLVTFMGALLIRAHYCGL</sequence>
<evidence type="ECO:0008006" key="4">
    <source>
        <dbReference type="Google" id="ProtNLM"/>
    </source>
</evidence>
<protein>
    <recommendedName>
        <fullName evidence="4">Glycoside hydrolase 131 catalytic N-terminal domain-containing protein</fullName>
    </recommendedName>
</protein>
<comment type="caution">
    <text evidence="2">The sequence shown here is derived from an EMBL/GenBank/DDBJ whole genome shotgun (WGS) entry which is preliminary data.</text>
</comment>
<dbReference type="OrthoDB" id="2495355at2759"/>
<evidence type="ECO:0000313" key="3">
    <source>
        <dbReference type="Proteomes" id="UP000054564"/>
    </source>
</evidence>
<accession>A0A0L0VGD9</accession>
<keyword evidence="3" id="KW-1185">Reference proteome</keyword>
<dbReference type="AlphaFoldDB" id="A0A0L0VGD9"/>
<evidence type="ECO:0000313" key="2">
    <source>
        <dbReference type="EMBL" id="KNE98276.1"/>
    </source>
</evidence>
<organism evidence="2 3">
    <name type="scientific">Puccinia striiformis f. sp. tritici PST-78</name>
    <dbReference type="NCBI Taxonomy" id="1165861"/>
    <lineage>
        <taxon>Eukaryota</taxon>
        <taxon>Fungi</taxon>
        <taxon>Dikarya</taxon>
        <taxon>Basidiomycota</taxon>
        <taxon>Pucciniomycotina</taxon>
        <taxon>Pucciniomycetes</taxon>
        <taxon>Pucciniales</taxon>
        <taxon>Pucciniaceae</taxon>
        <taxon>Puccinia</taxon>
    </lineage>
</organism>
<feature type="chain" id="PRO_5005549969" description="Glycoside hydrolase 131 catalytic N-terminal domain-containing protein" evidence="1">
    <location>
        <begin position="25"/>
        <end position="226"/>
    </location>
</feature>
<reference evidence="3" key="1">
    <citation type="submission" date="2014-03" db="EMBL/GenBank/DDBJ databases">
        <title>The Genome Sequence of Puccinia striiformis f. sp. tritici PST-78.</title>
        <authorList>
            <consortium name="The Broad Institute Genome Sequencing Platform"/>
            <person name="Cuomo C."/>
            <person name="Hulbert S."/>
            <person name="Chen X."/>
            <person name="Walker B."/>
            <person name="Young S.K."/>
            <person name="Zeng Q."/>
            <person name="Gargeya S."/>
            <person name="Fitzgerald M."/>
            <person name="Haas B."/>
            <person name="Abouelleil A."/>
            <person name="Alvarado L."/>
            <person name="Arachchi H.M."/>
            <person name="Berlin A.M."/>
            <person name="Chapman S.B."/>
            <person name="Goldberg J."/>
            <person name="Griggs A."/>
            <person name="Gujja S."/>
            <person name="Hansen M."/>
            <person name="Howarth C."/>
            <person name="Imamovic A."/>
            <person name="Larimer J."/>
            <person name="McCowan C."/>
            <person name="Montmayeur A."/>
            <person name="Murphy C."/>
            <person name="Neiman D."/>
            <person name="Pearson M."/>
            <person name="Priest M."/>
            <person name="Roberts A."/>
            <person name="Saif S."/>
            <person name="Shea T."/>
            <person name="Sisk P."/>
            <person name="Sykes S."/>
            <person name="Wortman J."/>
            <person name="Nusbaum C."/>
            <person name="Birren B."/>
        </authorList>
    </citation>
    <scope>NUCLEOTIDE SEQUENCE [LARGE SCALE GENOMIC DNA]</scope>
    <source>
        <strain evidence="3">race PST-78</strain>
    </source>
</reference>
<proteinExistence type="predicted"/>
<dbReference type="EMBL" id="AJIL01000059">
    <property type="protein sequence ID" value="KNE98276.1"/>
    <property type="molecule type" value="Genomic_DNA"/>
</dbReference>